<proteinExistence type="inferred from homology"/>
<dbReference type="GO" id="GO:0005634">
    <property type="term" value="C:nucleus"/>
    <property type="evidence" value="ECO:0007669"/>
    <property type="project" value="TreeGrafter"/>
</dbReference>
<keyword evidence="9" id="KW-1185">Reference proteome</keyword>
<dbReference type="GO" id="GO:0005739">
    <property type="term" value="C:mitochondrion"/>
    <property type="evidence" value="ECO:0007669"/>
    <property type="project" value="UniProtKB-SubCell"/>
</dbReference>
<feature type="domain" description="TLDc" evidence="7">
    <location>
        <begin position="55"/>
        <end position="271"/>
    </location>
</feature>
<accession>A0AA39GHT8</accession>
<evidence type="ECO:0000256" key="3">
    <source>
        <dbReference type="ARBA" id="ARBA00023128"/>
    </source>
</evidence>
<evidence type="ECO:0000256" key="6">
    <source>
        <dbReference type="SAM" id="MobiDB-lite"/>
    </source>
</evidence>
<dbReference type="PANTHER" id="PTHR23354">
    <property type="entry name" value="NUCLEOLAR PROTEIN 7/ESTROGEN RECEPTOR COACTIVATOR-RELATED"/>
    <property type="match status" value="1"/>
</dbReference>
<comment type="caution">
    <text evidence="8">The sequence shown here is derived from an EMBL/GenBank/DDBJ whole genome shotgun (WGS) entry which is preliminary data.</text>
</comment>
<dbReference type="Pfam" id="PF07534">
    <property type="entry name" value="TLD"/>
    <property type="match status" value="2"/>
</dbReference>
<evidence type="ECO:0000256" key="1">
    <source>
        <dbReference type="ARBA" id="ARBA00004173"/>
    </source>
</evidence>
<comment type="function">
    <text evidence="4">May be involved in protection from oxidative damage.</text>
</comment>
<sequence>MFTGLIRRFSTENSQLGTDGVNGVFQPPINRTISPFRPPPLDPLVLANRGGDPPGLLTHEIAEEIRTMIPERLRITEHWKIAYSLEHDGASLSTLYQKCRKFEGKRVGFVLVVKDRDGGTFGAYLSEYPHPAPSYFGNGECFLWRASLLASLPPPPSEDTTFLTRNTQLAPPPRSSPSTLSPDGVAQPSRSPTPSESIRFKAFPYSGLNDFCINCETGFLSVGSGGGHYGLWLDDSLDVGHSSRCETFGNEPLSDEGEKFGVVGVELWVIGA</sequence>
<dbReference type="EMBL" id="JAPDFR010000004">
    <property type="protein sequence ID" value="KAK0386938.1"/>
    <property type="molecule type" value="Genomic_DNA"/>
</dbReference>
<dbReference type="Proteomes" id="UP001175261">
    <property type="component" value="Unassembled WGS sequence"/>
</dbReference>
<protein>
    <recommendedName>
        <fullName evidence="5">Oxidation resistance protein 1</fullName>
    </recommendedName>
</protein>
<organism evidence="8 9">
    <name type="scientific">Sarocladium strictum</name>
    <name type="common">Black bundle disease fungus</name>
    <name type="synonym">Acremonium strictum</name>
    <dbReference type="NCBI Taxonomy" id="5046"/>
    <lineage>
        <taxon>Eukaryota</taxon>
        <taxon>Fungi</taxon>
        <taxon>Dikarya</taxon>
        <taxon>Ascomycota</taxon>
        <taxon>Pezizomycotina</taxon>
        <taxon>Sordariomycetes</taxon>
        <taxon>Hypocreomycetidae</taxon>
        <taxon>Hypocreales</taxon>
        <taxon>Sarocladiaceae</taxon>
        <taxon>Sarocladium</taxon>
    </lineage>
</organism>
<evidence type="ECO:0000313" key="9">
    <source>
        <dbReference type="Proteomes" id="UP001175261"/>
    </source>
</evidence>
<reference evidence="8" key="1">
    <citation type="submission" date="2022-10" db="EMBL/GenBank/DDBJ databases">
        <title>Determination and structural analysis of whole genome sequence of Sarocladium strictum F4-1.</title>
        <authorList>
            <person name="Hu L."/>
            <person name="Jiang Y."/>
        </authorList>
    </citation>
    <scope>NUCLEOTIDE SEQUENCE</scope>
    <source>
        <strain evidence="8">F4-1</strain>
    </source>
</reference>
<dbReference type="SMART" id="SM00584">
    <property type="entry name" value="TLDc"/>
    <property type="match status" value="1"/>
</dbReference>
<evidence type="ECO:0000256" key="2">
    <source>
        <dbReference type="ARBA" id="ARBA00009540"/>
    </source>
</evidence>
<comment type="subcellular location">
    <subcellularLocation>
        <location evidence="1">Mitochondrion</location>
    </subcellularLocation>
</comment>
<evidence type="ECO:0000259" key="7">
    <source>
        <dbReference type="PROSITE" id="PS51886"/>
    </source>
</evidence>
<feature type="region of interest" description="Disordered" evidence="6">
    <location>
        <begin position="155"/>
        <end position="196"/>
    </location>
</feature>
<dbReference type="GO" id="GO:0006979">
    <property type="term" value="P:response to oxidative stress"/>
    <property type="evidence" value="ECO:0007669"/>
    <property type="project" value="TreeGrafter"/>
</dbReference>
<dbReference type="AlphaFoldDB" id="A0AA39GHT8"/>
<comment type="similarity">
    <text evidence="2">Belongs to the OXR1 family.</text>
</comment>
<name>A0AA39GHT8_SARSR</name>
<evidence type="ECO:0000313" key="8">
    <source>
        <dbReference type="EMBL" id="KAK0386938.1"/>
    </source>
</evidence>
<evidence type="ECO:0000256" key="4">
    <source>
        <dbReference type="ARBA" id="ARBA00037112"/>
    </source>
</evidence>
<dbReference type="InterPro" id="IPR006571">
    <property type="entry name" value="TLDc_dom"/>
</dbReference>
<dbReference type="PANTHER" id="PTHR23354:SF62">
    <property type="entry name" value="MUSTARD, ISOFORM V"/>
    <property type="match status" value="1"/>
</dbReference>
<feature type="compositionally biased region" description="Polar residues" evidence="6">
    <location>
        <begin position="158"/>
        <end position="169"/>
    </location>
</feature>
<keyword evidence="3" id="KW-0496">Mitochondrion</keyword>
<evidence type="ECO:0000256" key="5">
    <source>
        <dbReference type="ARBA" id="ARBA00040604"/>
    </source>
</evidence>
<dbReference type="PROSITE" id="PS51886">
    <property type="entry name" value="TLDC"/>
    <property type="match status" value="1"/>
</dbReference>
<gene>
    <name evidence="8" type="ORF">NLU13_5251</name>
</gene>